<evidence type="ECO:0000313" key="12">
    <source>
        <dbReference type="Proteomes" id="UP000250197"/>
    </source>
</evidence>
<keyword evidence="5 7" id="KW-0808">Transferase</keyword>
<dbReference type="CDD" id="cd06557">
    <property type="entry name" value="KPHMT-like"/>
    <property type="match status" value="1"/>
</dbReference>
<dbReference type="InterPro" id="IPR040442">
    <property type="entry name" value="Pyrv_kinase-like_dom_sf"/>
</dbReference>
<dbReference type="Gene3D" id="3.20.20.60">
    <property type="entry name" value="Phosphoenolpyruvate-binding domains"/>
    <property type="match status" value="1"/>
</dbReference>
<keyword evidence="7 10" id="KW-0479">Metal-binding</keyword>
<comment type="catalytic activity">
    <reaction evidence="7">
        <text>(6R)-5,10-methylene-5,6,7,8-tetrahydrofolate + 3-methyl-2-oxobutanoate + H2O = 2-dehydropantoate + (6S)-5,6,7,8-tetrahydrofolate</text>
        <dbReference type="Rhea" id="RHEA:11824"/>
        <dbReference type="ChEBI" id="CHEBI:11561"/>
        <dbReference type="ChEBI" id="CHEBI:11851"/>
        <dbReference type="ChEBI" id="CHEBI:15377"/>
        <dbReference type="ChEBI" id="CHEBI:15636"/>
        <dbReference type="ChEBI" id="CHEBI:57453"/>
        <dbReference type="EC" id="2.1.2.11"/>
    </reaction>
</comment>
<comment type="subunit">
    <text evidence="3 7">Homodecamer; pentamer of dimers.</text>
</comment>
<dbReference type="EMBL" id="CP021252">
    <property type="protein sequence ID" value="ART20735.1"/>
    <property type="molecule type" value="Genomic_DNA"/>
</dbReference>
<evidence type="ECO:0000256" key="3">
    <source>
        <dbReference type="ARBA" id="ARBA00011424"/>
    </source>
</evidence>
<dbReference type="KEGG" id="cstr:CBE89_03955"/>
<dbReference type="InterPro" id="IPR003700">
    <property type="entry name" value="Pantoate_hydroxy_MeTrfase"/>
</dbReference>
<dbReference type="NCBIfam" id="NF001452">
    <property type="entry name" value="PRK00311.1"/>
    <property type="match status" value="1"/>
</dbReference>
<dbReference type="EC" id="2.1.2.11" evidence="7"/>
<dbReference type="FunFam" id="3.20.20.60:FF:000003">
    <property type="entry name" value="3-methyl-2-oxobutanoate hydroxymethyltransferase"/>
    <property type="match status" value="1"/>
</dbReference>
<dbReference type="GO" id="GO:0000287">
    <property type="term" value="F:magnesium ion binding"/>
    <property type="evidence" value="ECO:0007669"/>
    <property type="project" value="TreeGrafter"/>
</dbReference>
<organism evidence="11 12">
    <name type="scientific">Corynebacterium striatum</name>
    <dbReference type="NCBI Taxonomy" id="43770"/>
    <lineage>
        <taxon>Bacteria</taxon>
        <taxon>Bacillati</taxon>
        <taxon>Actinomycetota</taxon>
        <taxon>Actinomycetes</taxon>
        <taxon>Mycobacteriales</taxon>
        <taxon>Corynebacteriaceae</taxon>
        <taxon>Corynebacterium</taxon>
    </lineage>
</organism>
<evidence type="ECO:0000256" key="1">
    <source>
        <dbReference type="ARBA" id="ARBA00005033"/>
    </source>
</evidence>
<dbReference type="GO" id="GO:0003864">
    <property type="term" value="F:3-methyl-2-oxobutanoate hydroxymethyltransferase activity"/>
    <property type="evidence" value="ECO:0007669"/>
    <property type="project" value="UniProtKB-UniRule"/>
</dbReference>
<dbReference type="GO" id="GO:0015940">
    <property type="term" value="P:pantothenate biosynthetic process"/>
    <property type="evidence" value="ECO:0007669"/>
    <property type="project" value="UniProtKB-UniRule"/>
</dbReference>
<comment type="similarity">
    <text evidence="2 7">Belongs to the PanB family.</text>
</comment>
<feature type="binding site" evidence="7 10">
    <location>
        <position position="53"/>
    </location>
    <ligand>
        <name>Mg(2+)</name>
        <dbReference type="ChEBI" id="CHEBI:18420"/>
    </ligand>
</feature>
<dbReference type="GO" id="GO:0005737">
    <property type="term" value="C:cytoplasm"/>
    <property type="evidence" value="ECO:0007669"/>
    <property type="project" value="UniProtKB-SubCell"/>
</dbReference>
<sequence>MSSHPGTSPARLRTRFFAKAKAKGAPFSCLTSYDCMTAAVFDEAGIDLLLVGDSLANVVLGRETTLSLTMEEMIPLTRAVVEATSRSFVVVDLPFGSYEESPAQALRSAVRMLKETGAQAVKIEGGKEIAPTISALVAAGIPVCAHIGFTPQSVHALGGFVVQGRGETAGHLLADAQAVATAGAFAVVLEMVPAELAAQVTKEVSIPTIGIGAGNACDGQILVWTDAFGMGAGKTPRFVRQYANLRTVLSDAARAYAADVAERKFPNEAESFGDSAKEG</sequence>
<dbReference type="UniPathway" id="UPA00028">
    <property type="reaction ID" value="UER00003"/>
</dbReference>
<dbReference type="Proteomes" id="UP000250197">
    <property type="component" value="Chromosome"/>
</dbReference>
<feature type="binding site" evidence="7 10">
    <location>
        <position position="124"/>
    </location>
    <ligand>
        <name>Mg(2+)</name>
        <dbReference type="ChEBI" id="CHEBI:18420"/>
    </ligand>
</feature>
<evidence type="ECO:0000256" key="9">
    <source>
        <dbReference type="PIRSR" id="PIRSR000388-2"/>
    </source>
</evidence>
<feature type="binding site" evidence="7 9">
    <location>
        <position position="122"/>
    </location>
    <ligand>
        <name>3-methyl-2-oxobutanoate</name>
        <dbReference type="ChEBI" id="CHEBI:11851"/>
    </ligand>
</feature>
<comment type="pathway">
    <text evidence="1 7">Cofactor biosynthesis; (R)-pantothenate biosynthesis; (R)-pantoate from 3-methyl-2-oxobutanoate: step 1/2.</text>
</comment>
<comment type="cofactor">
    <cofactor evidence="7 10">
        <name>Mg(2+)</name>
        <dbReference type="ChEBI" id="CHEBI:18420"/>
    </cofactor>
    <text evidence="7 10">Binds 1 Mg(2+) ion per subunit.</text>
</comment>
<comment type="function">
    <text evidence="6 7">Catalyzes the reversible reaction in which hydroxymethyl group from 5,10-methylenetetrahydrofolate is transferred onto alpha-ketoisovalerate to form ketopantoate.</text>
</comment>
<reference evidence="11 12" key="1">
    <citation type="submission" date="2017-05" db="EMBL/GenBank/DDBJ databases">
        <title>Complete genome sequence of Corynebacterium striatum KC-Na-1 isolated from Neophocaena asiaeorientalis in Korea.</title>
        <authorList>
            <person name="Kim J.H."/>
            <person name="Lee K."/>
        </authorList>
    </citation>
    <scope>NUCLEOTIDE SEQUENCE [LARGE SCALE GENOMIC DNA]</scope>
    <source>
        <strain evidence="11 12">KC-Na-01</strain>
    </source>
</reference>
<accession>A0A2Z2IZZ9</accession>
<name>A0A2Z2IZZ9_CORST</name>
<feature type="active site" description="Proton acceptor" evidence="7 8">
    <location>
        <position position="190"/>
    </location>
</feature>
<evidence type="ECO:0000313" key="11">
    <source>
        <dbReference type="EMBL" id="ART20735.1"/>
    </source>
</evidence>
<dbReference type="InterPro" id="IPR015813">
    <property type="entry name" value="Pyrv/PenolPyrv_kinase-like_dom"/>
</dbReference>
<evidence type="ECO:0000256" key="2">
    <source>
        <dbReference type="ARBA" id="ARBA00008676"/>
    </source>
</evidence>
<dbReference type="GO" id="GO:0032259">
    <property type="term" value="P:methylation"/>
    <property type="evidence" value="ECO:0007669"/>
    <property type="project" value="UniProtKB-KW"/>
</dbReference>
<proteinExistence type="inferred from homology"/>
<dbReference type="HAMAP" id="MF_00156">
    <property type="entry name" value="PanB"/>
    <property type="match status" value="1"/>
</dbReference>
<keyword evidence="4 7" id="KW-0566">Pantothenate biosynthesis</keyword>
<evidence type="ECO:0000256" key="4">
    <source>
        <dbReference type="ARBA" id="ARBA00022655"/>
    </source>
</evidence>
<feature type="binding site" evidence="7 9">
    <location>
        <begin position="53"/>
        <end position="54"/>
    </location>
    <ligand>
        <name>3-methyl-2-oxobutanoate</name>
        <dbReference type="ChEBI" id="CHEBI:11851"/>
    </ligand>
</feature>
<dbReference type="Pfam" id="PF02548">
    <property type="entry name" value="Pantoate_transf"/>
    <property type="match status" value="1"/>
</dbReference>
<dbReference type="PANTHER" id="PTHR20881:SF0">
    <property type="entry name" value="3-METHYL-2-OXOBUTANOATE HYDROXYMETHYLTRANSFERASE"/>
    <property type="match status" value="1"/>
</dbReference>
<dbReference type="AlphaFoldDB" id="A0A2Z2IZZ9"/>
<gene>
    <name evidence="7" type="primary">panB</name>
    <name evidence="11" type="ORF">CBE89_03955</name>
</gene>
<feature type="binding site" evidence="7 10">
    <location>
        <position position="92"/>
    </location>
    <ligand>
        <name>Mg(2+)</name>
        <dbReference type="ChEBI" id="CHEBI:18420"/>
    </ligand>
</feature>
<dbReference type="PIRSF" id="PIRSF000388">
    <property type="entry name" value="Pantoate_hydroxy_MeTrfase"/>
    <property type="match status" value="1"/>
</dbReference>
<feature type="binding site" evidence="7 9">
    <location>
        <position position="92"/>
    </location>
    <ligand>
        <name>3-methyl-2-oxobutanoate</name>
        <dbReference type="ChEBI" id="CHEBI:11851"/>
    </ligand>
</feature>
<dbReference type="GO" id="GO:0008168">
    <property type="term" value="F:methyltransferase activity"/>
    <property type="evidence" value="ECO:0007669"/>
    <property type="project" value="UniProtKB-KW"/>
</dbReference>
<evidence type="ECO:0000256" key="10">
    <source>
        <dbReference type="PIRSR" id="PIRSR000388-3"/>
    </source>
</evidence>
<keyword evidence="7" id="KW-0963">Cytoplasm</keyword>
<dbReference type="PANTHER" id="PTHR20881">
    <property type="entry name" value="3-METHYL-2-OXOBUTANOATE HYDROXYMETHYLTRANSFERASE"/>
    <property type="match status" value="1"/>
</dbReference>
<evidence type="ECO:0000256" key="7">
    <source>
        <dbReference type="HAMAP-Rule" id="MF_00156"/>
    </source>
</evidence>
<comment type="subcellular location">
    <subcellularLocation>
        <location evidence="7">Cytoplasm</location>
    </subcellularLocation>
</comment>
<dbReference type="SUPFAM" id="SSF51621">
    <property type="entry name" value="Phosphoenolpyruvate/pyruvate domain"/>
    <property type="match status" value="1"/>
</dbReference>
<evidence type="ECO:0000256" key="6">
    <source>
        <dbReference type="ARBA" id="ARBA00056497"/>
    </source>
</evidence>
<keyword evidence="11" id="KW-0489">Methyltransferase</keyword>
<evidence type="ECO:0000256" key="8">
    <source>
        <dbReference type="PIRSR" id="PIRSR000388-1"/>
    </source>
</evidence>
<protein>
    <recommendedName>
        <fullName evidence="7">3-methyl-2-oxobutanoate hydroxymethyltransferase</fullName>
        <ecNumber evidence="7">2.1.2.11</ecNumber>
    </recommendedName>
    <alternativeName>
        <fullName evidence="7">Ketopantoate hydroxymethyltransferase</fullName>
        <shortName evidence="7">KPHMT</shortName>
    </alternativeName>
</protein>
<dbReference type="NCBIfam" id="TIGR00222">
    <property type="entry name" value="panB"/>
    <property type="match status" value="1"/>
</dbReference>
<evidence type="ECO:0000256" key="5">
    <source>
        <dbReference type="ARBA" id="ARBA00022679"/>
    </source>
</evidence>
<dbReference type="RefSeq" id="WP_086890872.1">
    <property type="nucleotide sequence ID" value="NZ_CP021252.1"/>
</dbReference>
<keyword evidence="7 10" id="KW-0460">Magnesium</keyword>